<sequence>MADKEKGSLLRFTSKKKAKLGKPAKKLPPTVPGPKTFNEVETPFNEVLEKEIAGLKSLPAEDFDKKFEKMLDEMNLSENLKMPIRSKDFGDKLNMLGQFMRRQNIKVSSGPESAGDYQQQLSRNDFEHGELVQLLQSLRVSLTGRPISWIIEFGSKGLECLLNHLRNYICSSSLYDMKIQHECVKCLKAFMNNKFGLSLMLKNIQGLTLLAQCIRSDNAGMMQDVVKIMAAVCLVDHDKALEAMTLKGEAENKTRFHAVITALKGDQYPASLKVACLQMINALVATPEDLDFRLHIRNEVIREGLAEALPGLREIDTEDLNVQLDIFDEHKDDDAVEFQHRFNDITVHLEDLSDVINLLNTVVKNTPAESHYLSILQHLLLVRDDVFVRPQYFKLIDECVAQIVLQKSGVDPDFAARKLQIDIDSLIEGQVEGAKVAEFDKKLSVLEVKLKEETTKRAEAEAKVSLAESNHQVQLKRLEEEIAALKAGGAVPGAVPGPPPPLGSAGPPPPPPPPFPGGGPPAPPGFGPPPPPPGFGVPPPPPPPGGFPGGPPPPPGGFPGGPPPPPPPGGFPGGPPRPPGAPGAPPAPGMGMMSGPKLPAGLSQKTQYTQTKQTKRLNWNVIHATKLKDGSFWTKVKEDSLVKENILDLISETFASKPAKNIGESTDSLASDSKPKKGLELKVLDAKTAQNLCKFLIQLKLSYEQIKQKIFLCDEEVITNSALESLLKFLPTNEQKMPQPNNGKKKFNLSAMSDEEIVNFMNSAETDDECEDFDLSFEDPDYHCDELQPEPNTTINSNFQLLDFDNRFKDPDYQCDELQPEHSTIINSCLQLMDSSSLTKALHFSMNVSNFNLSEIDEPKQTVTLNKDISITLQNEDANPALHELQTKATMSTPQSEVAIKTSFKPKKRARSPLPCVEVSGPPVTPSAGGFTGASLVDIHKNSDEFKQIVWRKKCMQLHLNEVAFRGSTDLPPVVKKLQSPLDFFNYFFTDDLVELISLETHRAAITKNLNTKFKIDKYGIRRYIGVLIFMSVYRYPNIEDYWSEFGFRHIPESMPKNRFEQIKKYLSFNDESKRVKKGDIGYDPIFRIRNVATHLLERFDSIPKNARLSIDEQMCSTKMVHHLRQYLPDKPHKWGVKLFVLCDSNGYSYRFEIYTAAKNDDIVLPFTPNIGATGNVVIRLSQTIPNFVNHILYFDNFYTSLPVMVYLRARGIYALGTVRANRIPKCKLPDDKNEELKKAPRGYSIEFVGSAYGVDITTVLWKDTKNVRLCSTYVGTEPFQRNNTSSQLSKVARYNKKKSSYDEIDCPQIIREYNTHMGGVDLMDSYLGRNGLKIKTQDMATKIFYHFLDMTVTNAFILYRRLNAENNKTVDSDDKIKDMTMKEFCVSIAKELCVSLEKRSVGRPSATQPTNRNYVGRKAAHPVASMNQLKTFRDIYDELNQAEQFALQMAAIPRLDQRLNCMKSRIDFNEILNDIKPDIANAIEAAKELRNGKKWAKFLELLLLTGNYMNAGTKNSQAYGFDLSLLTKVGNTKSVDGKLTLTHFLADIIDSKYPEISGFENEMGHLSDASRVSDDATAKAVGTLNLSLSRVRDELQHHKTPASLDDRFLDIMSGFVAESSEKLQIVQEMHKNMTTIFSDLVEFYCADPKKTNMEEFFGTVNNFIKEYVLAQQDNQKRKEREEKEKKAKEKAESELKKKEAAKQTKGKNLLDSAGDEEGVLDGLMQALQNGSAFRDPSRPNRKRQPRKGLIL</sequence>
<feature type="compositionally biased region" description="Basic and acidic residues" evidence="4">
    <location>
        <begin position="1675"/>
        <end position="1703"/>
    </location>
</feature>
<evidence type="ECO:0000313" key="8">
    <source>
        <dbReference type="EMBL" id="CDG71850.1"/>
    </source>
</evidence>
<dbReference type="InterPro" id="IPR042201">
    <property type="entry name" value="FH2_Formin_sf"/>
</dbReference>
<dbReference type="InterPro" id="IPR016024">
    <property type="entry name" value="ARM-type_fold"/>
</dbReference>
<protein>
    <submittedName>
        <fullName evidence="8">Protein diaphanous homolog 2</fullName>
    </submittedName>
</protein>
<dbReference type="Gene3D" id="6.10.30.30">
    <property type="match status" value="1"/>
</dbReference>
<dbReference type="InterPro" id="IPR014767">
    <property type="entry name" value="DAD_dom"/>
</dbReference>
<feature type="compositionally biased region" description="Pro residues" evidence="4">
    <location>
        <begin position="495"/>
        <end position="588"/>
    </location>
</feature>
<dbReference type="OrthoDB" id="7790830at2759"/>
<feature type="coiled-coil region" evidence="3">
    <location>
        <begin position="443"/>
        <end position="488"/>
    </location>
</feature>
<dbReference type="PROSITE" id="PS51232">
    <property type="entry name" value="GBD_FH3"/>
    <property type="match status" value="1"/>
</dbReference>
<feature type="region of interest" description="Disordered" evidence="4">
    <location>
        <begin position="1"/>
        <end position="38"/>
    </location>
</feature>
<dbReference type="GO" id="GO:0030041">
    <property type="term" value="P:actin filament polymerization"/>
    <property type="evidence" value="ECO:0007669"/>
    <property type="project" value="TreeGrafter"/>
</dbReference>
<dbReference type="InterPro" id="IPR014768">
    <property type="entry name" value="GBD/FH3_dom"/>
</dbReference>
<dbReference type="GO" id="GO:0005884">
    <property type="term" value="C:actin filament"/>
    <property type="evidence" value="ECO:0007669"/>
    <property type="project" value="TreeGrafter"/>
</dbReference>
<dbReference type="Gene3D" id="1.10.238.150">
    <property type="entry name" value="Formin, FH3 diaphanous domain"/>
    <property type="match status" value="1"/>
</dbReference>
<dbReference type="PROSITE" id="PS51444">
    <property type="entry name" value="FH2"/>
    <property type="match status" value="1"/>
</dbReference>
<dbReference type="InterPro" id="IPR010472">
    <property type="entry name" value="FH3_dom"/>
</dbReference>
<name>T2MIT5_HYDVU</name>
<feature type="compositionally biased region" description="Basic residues" evidence="4">
    <location>
        <begin position="13"/>
        <end position="25"/>
    </location>
</feature>
<dbReference type="InterPro" id="IPR029526">
    <property type="entry name" value="PGBD"/>
</dbReference>
<feature type="region of interest" description="Disordered" evidence="4">
    <location>
        <begin position="1673"/>
        <end position="1752"/>
    </location>
</feature>
<dbReference type="Gene3D" id="1.25.10.10">
    <property type="entry name" value="Leucine-rich Repeat Variant"/>
    <property type="match status" value="1"/>
</dbReference>
<reference evidence="8" key="1">
    <citation type="journal article" date="2013" name="Genome Biol. Evol.">
        <title>Punctuated emergences of genetic and phenotypic innovations in eumetazoan, bilaterian, euteleostome, and hominidae ancestors.</title>
        <authorList>
            <person name="Wenger Y."/>
            <person name="Galliot B."/>
        </authorList>
    </citation>
    <scope>NUCLEOTIDE SEQUENCE</scope>
    <source>
        <tissue evidence="8">Whole animals</tissue>
    </source>
</reference>
<dbReference type="SMART" id="SM01140">
    <property type="entry name" value="Drf_GBD"/>
    <property type="match status" value="1"/>
</dbReference>
<accession>T2MIT5</accession>
<evidence type="ECO:0000256" key="3">
    <source>
        <dbReference type="SAM" id="Coils"/>
    </source>
</evidence>
<evidence type="ECO:0000259" key="7">
    <source>
        <dbReference type="PROSITE" id="PS51444"/>
    </source>
</evidence>
<dbReference type="Pfam" id="PF02181">
    <property type="entry name" value="FH2"/>
    <property type="match status" value="2"/>
</dbReference>
<feature type="domain" description="GBD/FH3" evidence="6">
    <location>
        <begin position="55"/>
        <end position="411"/>
    </location>
</feature>
<keyword evidence="2 3" id="KW-0175">Coiled coil</keyword>
<dbReference type="SMART" id="SM01139">
    <property type="entry name" value="Drf_FH3"/>
    <property type="match status" value="1"/>
</dbReference>
<dbReference type="PROSITE" id="PS51231">
    <property type="entry name" value="DAD"/>
    <property type="match status" value="1"/>
</dbReference>
<gene>
    <name evidence="8" type="primary">DIAPH2</name>
</gene>
<dbReference type="InterPro" id="IPR011989">
    <property type="entry name" value="ARM-like"/>
</dbReference>
<comment type="similarity">
    <text evidence="1">Belongs to the formin homology family. Diaphanous subfamily.</text>
</comment>
<dbReference type="InterPro" id="IPR010473">
    <property type="entry name" value="GTPase-bd"/>
</dbReference>
<dbReference type="SMART" id="SM00498">
    <property type="entry name" value="FH2"/>
    <property type="match status" value="1"/>
</dbReference>
<dbReference type="Pfam" id="PF06367">
    <property type="entry name" value="Drf_FH3"/>
    <property type="match status" value="1"/>
</dbReference>
<dbReference type="InterPro" id="IPR051412">
    <property type="entry name" value="Formin_Homology_Diaphanous_sf"/>
</dbReference>
<feature type="domain" description="DAD" evidence="5">
    <location>
        <begin position="1716"/>
        <end position="1745"/>
    </location>
</feature>
<dbReference type="Gene3D" id="1.20.58.2220">
    <property type="entry name" value="Formin, FH2 domain"/>
    <property type="match status" value="2"/>
</dbReference>
<feature type="region of interest" description="Disordered" evidence="4">
    <location>
        <begin position="489"/>
        <end position="612"/>
    </location>
</feature>
<dbReference type="Pfam" id="PF06371">
    <property type="entry name" value="Drf_GBD"/>
    <property type="match status" value="1"/>
</dbReference>
<feature type="domain" description="FH2" evidence="7">
    <location>
        <begin position="1287"/>
        <end position="1694"/>
    </location>
</feature>
<dbReference type="PANTHER" id="PTHR45691">
    <property type="entry name" value="PROTEIN DIAPHANOUS"/>
    <property type="match status" value="1"/>
</dbReference>
<feature type="compositionally biased region" description="Basic residues" evidence="4">
    <location>
        <begin position="1740"/>
        <end position="1752"/>
    </location>
</feature>
<evidence type="ECO:0000259" key="5">
    <source>
        <dbReference type="PROSITE" id="PS51231"/>
    </source>
</evidence>
<evidence type="ECO:0000256" key="1">
    <source>
        <dbReference type="ARBA" id="ARBA00008214"/>
    </source>
</evidence>
<dbReference type="EMBL" id="HAAD01005618">
    <property type="protein sequence ID" value="CDG71850.1"/>
    <property type="molecule type" value="mRNA"/>
</dbReference>
<organism evidence="8">
    <name type="scientific">Hydra vulgaris</name>
    <name type="common">Hydra</name>
    <name type="synonym">Hydra attenuata</name>
    <dbReference type="NCBI Taxonomy" id="6087"/>
    <lineage>
        <taxon>Eukaryota</taxon>
        <taxon>Metazoa</taxon>
        <taxon>Cnidaria</taxon>
        <taxon>Hydrozoa</taxon>
        <taxon>Hydroidolina</taxon>
        <taxon>Anthoathecata</taxon>
        <taxon>Aplanulata</taxon>
        <taxon>Hydridae</taxon>
        <taxon>Hydra</taxon>
    </lineage>
</organism>
<dbReference type="SUPFAM" id="SSF48371">
    <property type="entry name" value="ARM repeat"/>
    <property type="match status" value="1"/>
</dbReference>
<dbReference type="InterPro" id="IPR015425">
    <property type="entry name" value="FH2_Formin"/>
</dbReference>
<dbReference type="Pfam" id="PF13843">
    <property type="entry name" value="DDE_Tnp_1_7"/>
    <property type="match status" value="1"/>
</dbReference>
<dbReference type="GO" id="GO:0031267">
    <property type="term" value="F:small GTPase binding"/>
    <property type="evidence" value="ECO:0007669"/>
    <property type="project" value="InterPro"/>
</dbReference>
<evidence type="ECO:0000256" key="4">
    <source>
        <dbReference type="SAM" id="MobiDB-lite"/>
    </source>
</evidence>
<dbReference type="PANTHER" id="PTHR45691:SF6">
    <property type="entry name" value="PROTEIN DIAPHANOUS"/>
    <property type="match status" value="1"/>
</dbReference>
<dbReference type="Gene3D" id="1.10.20.40">
    <property type="entry name" value="Formin, diaphanous GTPase-binding domain"/>
    <property type="match status" value="1"/>
</dbReference>
<dbReference type="SUPFAM" id="SSF101447">
    <property type="entry name" value="Formin homology 2 domain (FH2 domain)"/>
    <property type="match status" value="2"/>
</dbReference>
<evidence type="ECO:0000256" key="2">
    <source>
        <dbReference type="ARBA" id="ARBA00023054"/>
    </source>
</evidence>
<evidence type="ECO:0000259" key="6">
    <source>
        <dbReference type="PROSITE" id="PS51232"/>
    </source>
</evidence>
<dbReference type="InterPro" id="IPR044933">
    <property type="entry name" value="DIA_GBD_sf"/>
</dbReference>
<proteinExistence type="evidence at transcript level"/>
<dbReference type="GO" id="GO:0003779">
    <property type="term" value="F:actin binding"/>
    <property type="evidence" value="ECO:0007669"/>
    <property type="project" value="InterPro"/>
</dbReference>